<dbReference type="Proteomes" id="UP000634136">
    <property type="component" value="Unassembled WGS sequence"/>
</dbReference>
<keyword evidence="1" id="KW-0732">Signal</keyword>
<dbReference type="EMBL" id="JAAIUW010000002">
    <property type="protein sequence ID" value="KAF7840500.1"/>
    <property type="molecule type" value="Genomic_DNA"/>
</dbReference>
<sequence length="45" mass="4863">MAMGSPTPTHRMASILLQILSFMTSTDKLTADNDIVDATGPFDFC</sequence>
<name>A0A834X9D9_9FABA</name>
<feature type="chain" id="PRO_5033053711" evidence="1">
    <location>
        <begin position="32"/>
        <end position="45"/>
    </location>
</feature>
<evidence type="ECO:0000313" key="2">
    <source>
        <dbReference type="EMBL" id="KAF7840500.1"/>
    </source>
</evidence>
<protein>
    <submittedName>
        <fullName evidence="2">Uncharacterized protein</fullName>
    </submittedName>
</protein>
<comment type="caution">
    <text evidence="2">The sequence shown here is derived from an EMBL/GenBank/DDBJ whole genome shotgun (WGS) entry which is preliminary data.</text>
</comment>
<gene>
    <name evidence="2" type="ORF">G2W53_002798</name>
</gene>
<evidence type="ECO:0000313" key="3">
    <source>
        <dbReference type="Proteomes" id="UP000634136"/>
    </source>
</evidence>
<accession>A0A834X9D9</accession>
<keyword evidence="3" id="KW-1185">Reference proteome</keyword>
<reference evidence="2" key="1">
    <citation type="submission" date="2020-09" db="EMBL/GenBank/DDBJ databases">
        <title>Genome-Enabled Discovery of Anthraquinone Biosynthesis in Senna tora.</title>
        <authorList>
            <person name="Kang S.-H."/>
            <person name="Pandey R.P."/>
            <person name="Lee C.-M."/>
            <person name="Sim J.-S."/>
            <person name="Jeong J.-T."/>
            <person name="Choi B.-S."/>
            <person name="Jung M."/>
            <person name="Ginzburg D."/>
            <person name="Zhao K."/>
            <person name="Won S.Y."/>
            <person name="Oh T.-J."/>
            <person name="Yu Y."/>
            <person name="Kim N.-H."/>
            <person name="Lee O.R."/>
            <person name="Lee T.-H."/>
            <person name="Bashyal P."/>
            <person name="Kim T.-S."/>
            <person name="Lee W.-H."/>
            <person name="Kawkins C."/>
            <person name="Kim C.-K."/>
            <person name="Kim J.S."/>
            <person name="Ahn B.O."/>
            <person name="Rhee S.Y."/>
            <person name="Sohng J.K."/>
        </authorList>
    </citation>
    <scope>NUCLEOTIDE SEQUENCE</scope>
    <source>
        <tissue evidence="2">Leaf</tissue>
    </source>
</reference>
<evidence type="ECO:0000256" key="1">
    <source>
        <dbReference type="SAM" id="SignalP"/>
    </source>
</evidence>
<feature type="signal peptide" evidence="1">
    <location>
        <begin position="1"/>
        <end position="31"/>
    </location>
</feature>
<proteinExistence type="predicted"/>
<organism evidence="2 3">
    <name type="scientific">Senna tora</name>
    <dbReference type="NCBI Taxonomy" id="362788"/>
    <lineage>
        <taxon>Eukaryota</taxon>
        <taxon>Viridiplantae</taxon>
        <taxon>Streptophyta</taxon>
        <taxon>Embryophyta</taxon>
        <taxon>Tracheophyta</taxon>
        <taxon>Spermatophyta</taxon>
        <taxon>Magnoliopsida</taxon>
        <taxon>eudicotyledons</taxon>
        <taxon>Gunneridae</taxon>
        <taxon>Pentapetalae</taxon>
        <taxon>rosids</taxon>
        <taxon>fabids</taxon>
        <taxon>Fabales</taxon>
        <taxon>Fabaceae</taxon>
        <taxon>Caesalpinioideae</taxon>
        <taxon>Cassia clade</taxon>
        <taxon>Senna</taxon>
    </lineage>
</organism>
<dbReference type="AlphaFoldDB" id="A0A834X9D9"/>